<organism evidence="3 4">
    <name type="scientific">Cynara cardunculus var. scolymus</name>
    <name type="common">Globe artichoke</name>
    <name type="synonym">Cynara scolymus</name>
    <dbReference type="NCBI Taxonomy" id="59895"/>
    <lineage>
        <taxon>Eukaryota</taxon>
        <taxon>Viridiplantae</taxon>
        <taxon>Streptophyta</taxon>
        <taxon>Embryophyta</taxon>
        <taxon>Tracheophyta</taxon>
        <taxon>Spermatophyta</taxon>
        <taxon>Magnoliopsida</taxon>
        <taxon>eudicotyledons</taxon>
        <taxon>Gunneridae</taxon>
        <taxon>Pentapetalae</taxon>
        <taxon>asterids</taxon>
        <taxon>campanulids</taxon>
        <taxon>Asterales</taxon>
        <taxon>Asteraceae</taxon>
        <taxon>Carduoideae</taxon>
        <taxon>Cardueae</taxon>
        <taxon>Carduinae</taxon>
        <taxon>Cynara</taxon>
    </lineage>
</organism>
<dbReference type="InterPro" id="IPR033334">
    <property type="entry name" value="LNG1/2"/>
</dbReference>
<dbReference type="Proteomes" id="UP000243975">
    <property type="component" value="Unassembled WGS sequence"/>
</dbReference>
<feature type="compositionally biased region" description="Polar residues" evidence="1">
    <location>
        <begin position="134"/>
        <end position="157"/>
    </location>
</feature>
<keyword evidence="4" id="KW-1185">Reference proteome</keyword>
<name>A0A103Y4X4_CYNCS</name>
<evidence type="ECO:0000256" key="1">
    <source>
        <dbReference type="SAM" id="MobiDB-lite"/>
    </source>
</evidence>
<reference evidence="3 4" key="1">
    <citation type="journal article" date="2016" name="Sci. Rep.">
        <title>The genome sequence of the outbreeding globe artichoke constructed de novo incorporating a phase-aware low-pass sequencing strategy of F1 progeny.</title>
        <authorList>
            <person name="Scaglione D."/>
            <person name="Reyes-Chin-Wo S."/>
            <person name="Acquadro A."/>
            <person name="Froenicke L."/>
            <person name="Portis E."/>
            <person name="Beitel C."/>
            <person name="Tirone M."/>
            <person name="Mauro R."/>
            <person name="Lo Monaco A."/>
            <person name="Mauromicale G."/>
            <person name="Faccioli P."/>
            <person name="Cattivelli L."/>
            <person name="Rieseberg L."/>
            <person name="Michelmore R."/>
            <person name="Lanteri S."/>
        </authorList>
    </citation>
    <scope>NUCLEOTIDE SEQUENCE [LARGE SCALE GENOMIC DNA]</scope>
    <source>
        <strain evidence="3">2C</strain>
    </source>
</reference>
<proteinExistence type="predicted"/>
<feature type="region of interest" description="Disordered" evidence="1">
    <location>
        <begin position="374"/>
        <end position="393"/>
    </location>
</feature>
<dbReference type="EMBL" id="LEKV01002651">
    <property type="protein sequence ID" value="KVI02586.1"/>
    <property type="molecule type" value="Genomic_DNA"/>
</dbReference>
<comment type="caution">
    <text evidence="3">The sequence shown here is derived from an EMBL/GenBank/DDBJ whole genome shotgun (WGS) entry which is preliminary data.</text>
</comment>
<evidence type="ECO:0000313" key="3">
    <source>
        <dbReference type="EMBL" id="KVI02586.1"/>
    </source>
</evidence>
<dbReference type="Pfam" id="PF14309">
    <property type="entry name" value="DUF4378"/>
    <property type="match status" value="1"/>
</dbReference>
<dbReference type="STRING" id="59895.A0A103Y4X4"/>
<feature type="compositionally biased region" description="Basic and acidic residues" evidence="1">
    <location>
        <begin position="160"/>
        <end position="170"/>
    </location>
</feature>
<feature type="region of interest" description="Disordered" evidence="1">
    <location>
        <begin position="63"/>
        <end position="122"/>
    </location>
</feature>
<evidence type="ECO:0000259" key="2">
    <source>
        <dbReference type="Pfam" id="PF14309"/>
    </source>
</evidence>
<dbReference type="PANTHER" id="PTHR31680:SF16">
    <property type="entry name" value="DUF4378 DOMAIN-CONTAINING PROTEIN"/>
    <property type="match status" value="1"/>
</dbReference>
<feature type="compositionally biased region" description="Polar residues" evidence="1">
    <location>
        <begin position="537"/>
        <end position="551"/>
    </location>
</feature>
<gene>
    <name evidence="3" type="ORF">Ccrd_019121</name>
</gene>
<dbReference type="Gramene" id="KVI02586">
    <property type="protein sequence ID" value="KVI02586"/>
    <property type="gene ID" value="Ccrd_019121"/>
</dbReference>
<feature type="compositionally biased region" description="Low complexity" evidence="1">
    <location>
        <begin position="108"/>
        <end position="122"/>
    </location>
</feature>
<feature type="region of interest" description="Disordered" evidence="1">
    <location>
        <begin position="134"/>
        <end position="206"/>
    </location>
</feature>
<sequence>MDFYSSTGIETEKAVVCGGEKMSSKVMYSQREEDKQEIQKQLGCMNGIFQLFDRRYLLGKRRQKHLPQGQGQGQIEDGNKEFNNASEKPKENQKTATKVVKEKHRVSVESSRNSFSSSCSSLDCSKRVQTEQSSFCPSLVSEPSSPTSRKQPDSSVQPADIRDVVKDSMTRKPRVVPVKTVKKNERKGPAMTHVDSPRPLQQQHLKPVSYDRKDQNLARLREISRGVKEVKEISRFSCDGRESPYKLISIKELPRLSLDSKQSSIRKRENESRRILMTREAHGHGGGGGEPKITQTVDQTHEPGSNKRPPSSVVARLMGLEVLHDFIDREDDEMISLLRSRKSEEFKHNISVSSPQKGIVIGKAVARIPLEPAPWKQEGGQKQPVKNKKAQRVDHGCHSVYGEIEKRLTEVEFNTSGKDLRALKQILEAIQRTKMKLEKKDQDFDDISSDQRPNRKNLQPVYPTINKIRTTTIKPANLASDSMVITSLQRVKKVNHTGDRTSRRSTRNTTPIETKATVRTRKSTSPSKAPEYPAAQNYWNSRNSGTVSPRLQRSKNGIHKQSICGQSSNGRLTVSESNTRNSKTRSIIRLQTDEQCGYRSDTRDLTQQGDAGSFPSESDTSVTSQNEIEVTSTDWTGENNSNKYAERLIEYKPMAELAMPTIEQPSPVSVLDAFYSEDAPSPIQKKSYAFKDDEDLRFDEPEWNQVGIDNFVSSTELDQSSSGFNHLKIENIKHLVHQIKLLNSNTEEEATIDHSEFFPHDIIINQDHEYIKQILLASGFLKNLDCATTIVHLHPTNGTLINPELFNILEKTKEITKLTEDGYNKKNASSEKIRRKMIFDTVNNILVEKLARSASSGLWTSKRKAGILNGDKLLKEVCSEINNLQTDTAGGLYDEILNIISSDVNKRSEDWDDNCNEVPALVLDIERLIFKDLISEIVNAKVTSLQDGPERHCRQLFLL</sequence>
<evidence type="ECO:0000313" key="4">
    <source>
        <dbReference type="Proteomes" id="UP000243975"/>
    </source>
</evidence>
<dbReference type="InterPro" id="IPR025486">
    <property type="entry name" value="DUF4378"/>
</dbReference>
<protein>
    <recommendedName>
        <fullName evidence="2">DUF4378 domain-containing protein</fullName>
    </recommendedName>
</protein>
<dbReference type="PANTHER" id="PTHR31680">
    <property type="entry name" value="LONGIFOLIA PROTEIN"/>
    <property type="match status" value="1"/>
</dbReference>
<feature type="region of interest" description="Disordered" evidence="1">
    <location>
        <begin position="493"/>
        <end position="626"/>
    </location>
</feature>
<feature type="region of interest" description="Disordered" evidence="1">
    <location>
        <begin position="438"/>
        <end position="458"/>
    </location>
</feature>
<dbReference type="OMA" id="QSQGMNW"/>
<feature type="region of interest" description="Disordered" evidence="1">
    <location>
        <begin position="279"/>
        <end position="311"/>
    </location>
</feature>
<feature type="domain" description="DUF4378" evidence="2">
    <location>
        <begin position="767"/>
        <end position="936"/>
    </location>
</feature>
<feature type="compositionally biased region" description="Polar residues" evidence="1">
    <location>
        <begin position="563"/>
        <end position="585"/>
    </location>
</feature>
<feature type="compositionally biased region" description="Polar residues" evidence="1">
    <location>
        <begin position="605"/>
        <end position="626"/>
    </location>
</feature>
<dbReference type="GO" id="GO:0051513">
    <property type="term" value="P:regulation of monopolar cell growth"/>
    <property type="evidence" value="ECO:0007669"/>
    <property type="project" value="InterPro"/>
</dbReference>
<accession>A0A103Y4X4</accession>
<dbReference type="AlphaFoldDB" id="A0A103Y4X4"/>